<keyword evidence="1" id="KW-0732">Signal</keyword>
<gene>
    <name evidence="2" type="ORF">SMGD1_1370</name>
</gene>
<accession>H1FSG6</accession>
<dbReference type="PATRIC" id="fig|929558.5.peg.1361"/>
<protein>
    <submittedName>
        <fullName evidence="2">Uncharacterized protein</fullName>
    </submittedName>
</protein>
<sequence length="161" mass="18529">MSKIIILILSFLIANADSFNFTELRYSDALGRSMELNGEISFLKNGLSINYKESKKNLRLQDSKLTYKEDGQEIILDESQTQHIIQYLETIILLHSGDGKLLKSMFDVEIHADKTLLKPKGSLRHFVNSIELEKSEKKLKEIKLFLKNSDKITIKIADEIR</sequence>
<keyword evidence="3" id="KW-1185">Reference proteome</keyword>
<evidence type="ECO:0000256" key="1">
    <source>
        <dbReference type="SAM" id="SignalP"/>
    </source>
</evidence>
<evidence type="ECO:0000313" key="3">
    <source>
        <dbReference type="Proteomes" id="UP000006431"/>
    </source>
</evidence>
<name>H1FSG6_SULGG</name>
<organism evidence="2 3">
    <name type="scientific">Sulfurimonas gotlandica (strain DSM 19862 / JCM 16533 / GD1)</name>
    <dbReference type="NCBI Taxonomy" id="929558"/>
    <lineage>
        <taxon>Bacteria</taxon>
        <taxon>Pseudomonadati</taxon>
        <taxon>Campylobacterota</taxon>
        <taxon>Epsilonproteobacteria</taxon>
        <taxon>Campylobacterales</taxon>
        <taxon>Sulfurimonadaceae</taxon>
        <taxon>Sulfurimonas</taxon>
    </lineage>
</organism>
<comment type="caution">
    <text evidence="2">The sequence shown here is derived from an EMBL/GenBank/DDBJ whole genome shotgun (WGS) entry which is preliminary data.</text>
</comment>
<dbReference type="EMBL" id="AFRZ01000001">
    <property type="protein sequence ID" value="EHP29894.1"/>
    <property type="molecule type" value="Genomic_DNA"/>
</dbReference>
<dbReference type="RefSeq" id="WP_008340993.1">
    <property type="nucleotide sequence ID" value="NZ_AFRZ01000001.1"/>
</dbReference>
<feature type="signal peptide" evidence="1">
    <location>
        <begin position="1"/>
        <end position="16"/>
    </location>
</feature>
<dbReference type="Gene3D" id="2.50.20.10">
    <property type="entry name" value="Lipoprotein localisation LolA/LolB/LppX"/>
    <property type="match status" value="1"/>
</dbReference>
<dbReference type="STRING" id="929558.SMGD1_1370"/>
<dbReference type="Proteomes" id="UP000006431">
    <property type="component" value="Unassembled WGS sequence"/>
</dbReference>
<dbReference type="AlphaFoldDB" id="H1FSG6"/>
<reference evidence="2 3" key="1">
    <citation type="journal article" date="2012" name="Proc. Natl. Acad. Sci. U.S.A.">
        <title>Genome and physiology of a model Epsilonproteobacterium responsible for sulfide detoxification in marine oxygen depletion zones.</title>
        <authorList>
            <person name="Grote J."/>
            <person name="Schott T."/>
            <person name="Bruckner C.G."/>
            <person name="Glockner F.O."/>
            <person name="Jost G."/>
            <person name="Teeling H."/>
            <person name="Labrenz M."/>
            <person name="Jurgens K."/>
        </authorList>
    </citation>
    <scope>NUCLEOTIDE SEQUENCE [LARGE SCALE GENOMIC DNA]</scope>
    <source>
        <strain evidence="2 3">GD1</strain>
    </source>
</reference>
<feature type="chain" id="PRO_5003549620" evidence="1">
    <location>
        <begin position="17"/>
        <end position="161"/>
    </location>
</feature>
<dbReference type="HOGENOM" id="CLU_1642861_0_0_7"/>
<evidence type="ECO:0000313" key="2">
    <source>
        <dbReference type="EMBL" id="EHP29894.1"/>
    </source>
</evidence>
<proteinExistence type="predicted"/>
<dbReference type="eggNOG" id="ENOG503011N">
    <property type="taxonomic scope" value="Bacteria"/>
</dbReference>